<dbReference type="EMBL" id="BBQY01000013">
    <property type="protein sequence ID" value="GBH31059.1"/>
    <property type="molecule type" value="Genomic_DNA"/>
</dbReference>
<proteinExistence type="predicted"/>
<evidence type="ECO:0000313" key="1">
    <source>
        <dbReference type="EMBL" id="GBH31059.1"/>
    </source>
</evidence>
<name>A0A401J350_SPHXE</name>
<protein>
    <submittedName>
        <fullName evidence="1">Uncharacterized protein</fullName>
    </submittedName>
</protein>
<dbReference type="Proteomes" id="UP000290975">
    <property type="component" value="Unassembled WGS sequence"/>
</dbReference>
<accession>A0A401J350</accession>
<sequence>METVLRDIGDTRENVGELGLRIDVVELCCGDQAEHEGGALRAADRYRCFPLFNEPLRFMAQGASKELFDLEDENALKLFRESVSDDMIVCKATGQSKRTVSERVTYCLNSGRGLLLAMDAKSGDDDYCESIAMGPWW</sequence>
<evidence type="ECO:0000313" key="2">
    <source>
        <dbReference type="Proteomes" id="UP000290975"/>
    </source>
</evidence>
<keyword evidence="2" id="KW-1185">Reference proteome</keyword>
<organism evidence="1 2">
    <name type="scientific">Sphingobium xenophagum</name>
    <dbReference type="NCBI Taxonomy" id="121428"/>
    <lineage>
        <taxon>Bacteria</taxon>
        <taxon>Pseudomonadati</taxon>
        <taxon>Pseudomonadota</taxon>
        <taxon>Alphaproteobacteria</taxon>
        <taxon>Sphingomonadales</taxon>
        <taxon>Sphingomonadaceae</taxon>
        <taxon>Sphingobium</taxon>
    </lineage>
</organism>
<gene>
    <name evidence="1" type="ORF">MBESOW_P2320</name>
</gene>
<comment type="caution">
    <text evidence="1">The sequence shown here is derived from an EMBL/GenBank/DDBJ whole genome shotgun (WGS) entry which is preliminary data.</text>
</comment>
<dbReference type="AlphaFoldDB" id="A0A401J350"/>
<reference evidence="1 2" key="1">
    <citation type="submission" date="2014-12" db="EMBL/GenBank/DDBJ databases">
        <title>Whole genome sequencing of Sphingobium xenophagum OW59.</title>
        <authorList>
            <person name="Ohta Y."/>
            <person name="Nishi S."/>
            <person name="Hatada Y."/>
        </authorList>
    </citation>
    <scope>NUCLEOTIDE SEQUENCE [LARGE SCALE GENOMIC DNA]</scope>
    <source>
        <strain evidence="1 2">OW59</strain>
    </source>
</reference>